<dbReference type="SUPFAM" id="SSF47203">
    <property type="entry name" value="Acyl-CoA dehydrogenase C-terminal domain-like"/>
    <property type="match status" value="1"/>
</dbReference>
<keyword evidence="5" id="KW-0560">Oxidoreductase</keyword>
<dbReference type="InterPro" id="IPR009075">
    <property type="entry name" value="AcylCo_DH/oxidase_C"/>
</dbReference>
<dbReference type="InterPro" id="IPR006089">
    <property type="entry name" value="Acyl-CoA_DH_CS"/>
</dbReference>
<gene>
    <name evidence="9" type="ORF">ACFPBZ_04650</name>
</gene>
<protein>
    <submittedName>
        <fullName evidence="9">Acyl-CoA dehydrogenase family protein</fullName>
    </submittedName>
</protein>
<accession>A0ABV9YJD2</accession>
<dbReference type="Pfam" id="PF02771">
    <property type="entry name" value="Acyl-CoA_dh_N"/>
    <property type="match status" value="1"/>
</dbReference>
<dbReference type="Gene3D" id="1.20.140.10">
    <property type="entry name" value="Butyryl-CoA Dehydrogenase, subunit A, domain 3"/>
    <property type="match status" value="1"/>
</dbReference>
<feature type="domain" description="Acyl-CoA dehydrogenase/oxidase C-terminal" evidence="6">
    <location>
        <begin position="262"/>
        <end position="403"/>
    </location>
</feature>
<evidence type="ECO:0000256" key="2">
    <source>
        <dbReference type="ARBA" id="ARBA00009347"/>
    </source>
</evidence>
<dbReference type="PANTHER" id="PTHR43188">
    <property type="entry name" value="ACYL-COENZYME A OXIDASE"/>
    <property type="match status" value="1"/>
</dbReference>
<organism evidence="9 10">
    <name type="scientific">Actinomycetospora atypica</name>
    <dbReference type="NCBI Taxonomy" id="1290095"/>
    <lineage>
        <taxon>Bacteria</taxon>
        <taxon>Bacillati</taxon>
        <taxon>Actinomycetota</taxon>
        <taxon>Actinomycetes</taxon>
        <taxon>Pseudonocardiales</taxon>
        <taxon>Pseudonocardiaceae</taxon>
        <taxon>Actinomycetospora</taxon>
    </lineage>
</organism>
<sequence length="418" mass="45590">MSTTTDITTGAPTPSTDEAVLTPLIGDFYGYAELLSAEDQEILARVRRFAEERIAPIADRAWASTEFPYDLIPGFAELDIVGLGREWPDRPAHSKLLTSMISMELSRIDPSMATFFGVHGGLALSSIDLCGSEEQKERWLPAMRRMEKIGAFALSEPHGGSDVAGGLETTARREGDDWILDGGKRWIGNGTFADLVVVWARDVADDAVKGFVVEKGTPGFTATKMEGKLALRTVQNADLTFEGARVPEANRLQHANSFKDTNRVLRVTRGGVAWNAVGAMMGVYELARAYALERVQFGQPIASYQLIQDHLVTILGRITASIAMAVRVAQLQDGDHFRDDQAALAKRECTIALRDAVARAREVLGGNGVLLENKVTRFFNDAEALYSYEGTREMNTLVVGRSITGIGAFVGHAPRREG</sequence>
<evidence type="ECO:0000256" key="3">
    <source>
        <dbReference type="ARBA" id="ARBA00022630"/>
    </source>
</evidence>
<keyword evidence="10" id="KW-1185">Reference proteome</keyword>
<dbReference type="Pfam" id="PF02770">
    <property type="entry name" value="Acyl-CoA_dh_M"/>
    <property type="match status" value="1"/>
</dbReference>
<dbReference type="PROSITE" id="PS00072">
    <property type="entry name" value="ACYL_COA_DH_1"/>
    <property type="match status" value="1"/>
</dbReference>
<evidence type="ECO:0000313" key="10">
    <source>
        <dbReference type="Proteomes" id="UP001595947"/>
    </source>
</evidence>
<dbReference type="InterPro" id="IPR013786">
    <property type="entry name" value="AcylCoA_DH/ox_N"/>
</dbReference>
<dbReference type="InterPro" id="IPR037069">
    <property type="entry name" value="AcylCoA_DH/ox_N_sf"/>
</dbReference>
<evidence type="ECO:0000259" key="7">
    <source>
        <dbReference type="Pfam" id="PF02770"/>
    </source>
</evidence>
<dbReference type="RefSeq" id="WP_378034826.1">
    <property type="nucleotide sequence ID" value="NZ_JBHSIV010000003.1"/>
</dbReference>
<name>A0ABV9YJD2_9PSEU</name>
<feature type="domain" description="Acyl-CoA dehydrogenase/oxidase N-terminal" evidence="8">
    <location>
        <begin position="37"/>
        <end position="147"/>
    </location>
</feature>
<dbReference type="SUPFAM" id="SSF56645">
    <property type="entry name" value="Acyl-CoA dehydrogenase NM domain-like"/>
    <property type="match status" value="1"/>
</dbReference>
<keyword evidence="4 5" id="KW-0274">FAD</keyword>
<dbReference type="Pfam" id="PF00441">
    <property type="entry name" value="Acyl-CoA_dh_1"/>
    <property type="match status" value="1"/>
</dbReference>
<dbReference type="InterPro" id="IPR009100">
    <property type="entry name" value="AcylCoA_DH/oxidase_NM_dom_sf"/>
</dbReference>
<dbReference type="InterPro" id="IPR045008">
    <property type="entry name" value="ACX4-like"/>
</dbReference>
<dbReference type="InterPro" id="IPR006091">
    <property type="entry name" value="Acyl-CoA_Oxase/DH_mid-dom"/>
</dbReference>
<evidence type="ECO:0000256" key="1">
    <source>
        <dbReference type="ARBA" id="ARBA00001974"/>
    </source>
</evidence>
<dbReference type="InterPro" id="IPR036250">
    <property type="entry name" value="AcylCo_DH-like_C"/>
</dbReference>
<evidence type="ECO:0000256" key="5">
    <source>
        <dbReference type="RuleBase" id="RU362125"/>
    </source>
</evidence>
<reference evidence="10" key="1">
    <citation type="journal article" date="2019" name="Int. J. Syst. Evol. Microbiol.">
        <title>The Global Catalogue of Microorganisms (GCM) 10K type strain sequencing project: providing services to taxonomists for standard genome sequencing and annotation.</title>
        <authorList>
            <consortium name="The Broad Institute Genomics Platform"/>
            <consortium name="The Broad Institute Genome Sequencing Center for Infectious Disease"/>
            <person name="Wu L."/>
            <person name="Ma J."/>
        </authorList>
    </citation>
    <scope>NUCLEOTIDE SEQUENCE [LARGE SCALE GENOMIC DNA]</scope>
    <source>
        <strain evidence="10">CGMCC 4.7093</strain>
    </source>
</reference>
<keyword evidence="3 5" id="KW-0285">Flavoprotein</keyword>
<dbReference type="Gene3D" id="2.40.110.10">
    <property type="entry name" value="Butyryl-CoA Dehydrogenase, subunit A, domain 2"/>
    <property type="match status" value="1"/>
</dbReference>
<comment type="cofactor">
    <cofactor evidence="1 5">
        <name>FAD</name>
        <dbReference type="ChEBI" id="CHEBI:57692"/>
    </cofactor>
</comment>
<dbReference type="Gene3D" id="1.10.540.10">
    <property type="entry name" value="Acyl-CoA dehydrogenase/oxidase, N-terminal domain"/>
    <property type="match status" value="1"/>
</dbReference>
<evidence type="ECO:0000259" key="6">
    <source>
        <dbReference type="Pfam" id="PF00441"/>
    </source>
</evidence>
<evidence type="ECO:0000256" key="4">
    <source>
        <dbReference type="ARBA" id="ARBA00022827"/>
    </source>
</evidence>
<comment type="similarity">
    <text evidence="2 5">Belongs to the acyl-CoA dehydrogenase family.</text>
</comment>
<evidence type="ECO:0000313" key="9">
    <source>
        <dbReference type="EMBL" id="MFC5061484.1"/>
    </source>
</evidence>
<dbReference type="PANTHER" id="PTHR43188:SF1">
    <property type="entry name" value="ACYL-COA DEHYDROGENASE"/>
    <property type="match status" value="1"/>
</dbReference>
<comment type="caution">
    <text evidence="9">The sequence shown here is derived from an EMBL/GenBank/DDBJ whole genome shotgun (WGS) entry which is preliminary data.</text>
</comment>
<dbReference type="Proteomes" id="UP001595947">
    <property type="component" value="Unassembled WGS sequence"/>
</dbReference>
<feature type="domain" description="Acyl-CoA oxidase/dehydrogenase middle" evidence="7">
    <location>
        <begin position="151"/>
        <end position="242"/>
    </location>
</feature>
<evidence type="ECO:0000259" key="8">
    <source>
        <dbReference type="Pfam" id="PF02771"/>
    </source>
</evidence>
<proteinExistence type="inferred from homology"/>
<dbReference type="InterPro" id="IPR046373">
    <property type="entry name" value="Acyl-CoA_Oxase/DH_mid-dom_sf"/>
</dbReference>
<dbReference type="PROSITE" id="PS00073">
    <property type="entry name" value="ACYL_COA_DH_2"/>
    <property type="match status" value="1"/>
</dbReference>
<dbReference type="EMBL" id="JBHSIV010000003">
    <property type="protein sequence ID" value="MFC5061484.1"/>
    <property type="molecule type" value="Genomic_DNA"/>
</dbReference>